<evidence type="ECO:0000256" key="1">
    <source>
        <dbReference type="ARBA" id="ARBA00048811"/>
    </source>
</evidence>
<protein>
    <submittedName>
        <fullName evidence="4">Hypoxanthine-guanine phosphoribosyltransferase, putative</fullName>
    </submittedName>
</protein>
<evidence type="ECO:0000259" key="3">
    <source>
        <dbReference type="Pfam" id="PF00156"/>
    </source>
</evidence>
<keyword evidence="4" id="KW-0808">Transferase</keyword>
<dbReference type="GO" id="GO:0046100">
    <property type="term" value="P:hypoxanthine metabolic process"/>
    <property type="evidence" value="ECO:0007669"/>
    <property type="project" value="TreeGrafter"/>
</dbReference>
<dbReference type="InterPro" id="IPR029057">
    <property type="entry name" value="PRTase-like"/>
</dbReference>
<dbReference type="PANTHER" id="PTHR43340">
    <property type="entry name" value="HYPOXANTHINE-GUANINE PHOSPHORIBOSYLTRANSFERASE"/>
    <property type="match status" value="1"/>
</dbReference>
<dbReference type="GO" id="GO:0004422">
    <property type="term" value="F:hypoxanthine phosphoribosyltransferase activity"/>
    <property type="evidence" value="ECO:0007669"/>
    <property type="project" value="TreeGrafter"/>
</dbReference>
<dbReference type="EMBL" id="CP000086">
    <property type="protein sequence ID" value="ABC36967.1"/>
    <property type="molecule type" value="Genomic_DNA"/>
</dbReference>
<feature type="domain" description="Phosphoribosyltransferase" evidence="3">
    <location>
        <begin position="31"/>
        <end position="181"/>
    </location>
</feature>
<dbReference type="GO" id="GO:0000287">
    <property type="term" value="F:magnesium ion binding"/>
    <property type="evidence" value="ECO:0007669"/>
    <property type="project" value="TreeGrafter"/>
</dbReference>
<dbReference type="GO" id="GO:0032263">
    <property type="term" value="P:GMP salvage"/>
    <property type="evidence" value="ECO:0007669"/>
    <property type="project" value="TreeGrafter"/>
</dbReference>
<comment type="catalytic activity">
    <reaction evidence="2">
        <text>IMP + diphosphate = hypoxanthine + 5-phospho-alpha-D-ribose 1-diphosphate</text>
        <dbReference type="Rhea" id="RHEA:17973"/>
        <dbReference type="ChEBI" id="CHEBI:17368"/>
        <dbReference type="ChEBI" id="CHEBI:33019"/>
        <dbReference type="ChEBI" id="CHEBI:58017"/>
        <dbReference type="ChEBI" id="CHEBI:58053"/>
        <dbReference type="EC" id="2.4.2.8"/>
    </reaction>
    <physiologicalReaction direction="right-to-left" evidence="2">
        <dbReference type="Rhea" id="RHEA:17975"/>
    </physiologicalReaction>
</comment>
<dbReference type="HOGENOM" id="CLU_073615_2_0_4"/>
<dbReference type="NCBIfam" id="NF006605">
    <property type="entry name" value="PRK09162.1"/>
    <property type="match status" value="1"/>
</dbReference>
<dbReference type="PANTHER" id="PTHR43340:SF1">
    <property type="entry name" value="HYPOXANTHINE PHOSPHORIBOSYLTRANSFERASE"/>
    <property type="match status" value="1"/>
</dbReference>
<dbReference type="InterPro" id="IPR000836">
    <property type="entry name" value="PRTase_dom"/>
</dbReference>
<proteinExistence type="predicted"/>
<evidence type="ECO:0000256" key="2">
    <source>
        <dbReference type="ARBA" id="ARBA00049402"/>
    </source>
</evidence>
<comment type="catalytic activity">
    <reaction evidence="1">
        <text>GMP + diphosphate = guanine + 5-phospho-alpha-D-ribose 1-diphosphate</text>
        <dbReference type="Rhea" id="RHEA:25424"/>
        <dbReference type="ChEBI" id="CHEBI:16235"/>
        <dbReference type="ChEBI" id="CHEBI:33019"/>
        <dbReference type="ChEBI" id="CHEBI:58017"/>
        <dbReference type="ChEBI" id="CHEBI:58115"/>
        <dbReference type="EC" id="2.4.2.8"/>
    </reaction>
    <physiologicalReaction direction="right-to-left" evidence="1">
        <dbReference type="Rhea" id="RHEA:25426"/>
    </physiologicalReaction>
</comment>
<sequence length="199" mass="22615">MFHSYWHPRRDRSPNLMNREEALHIFQHSEEIVSAGEVNGSIGRMAEEIRGQIGEEFPLVLSVMGGAAVFTGMLLPHLDFPLEFDYIHLTRYRNTTKGSPEMHWRVAPRESVKDRIVLVLDDILDEGETMAAIRDRILEMGAKRFLSAVLCEKTLAKAKPLHPDFCGFAVPDRYVFGCGMDAKGYWRNLPTIRALTADV</sequence>
<dbReference type="KEGG" id="bte:BTH_I1148"/>
<dbReference type="GO" id="GO:0006178">
    <property type="term" value="P:guanine salvage"/>
    <property type="evidence" value="ECO:0007669"/>
    <property type="project" value="TreeGrafter"/>
</dbReference>
<name>Q2SZF4_BURTA</name>
<dbReference type="GO" id="GO:0032264">
    <property type="term" value="P:IMP salvage"/>
    <property type="evidence" value="ECO:0007669"/>
    <property type="project" value="TreeGrafter"/>
</dbReference>
<dbReference type="AlphaFoldDB" id="Q2SZF4"/>
<dbReference type="Proteomes" id="UP000001930">
    <property type="component" value="Chromosome I"/>
</dbReference>
<reference evidence="4 5" key="1">
    <citation type="journal article" date="2005" name="BMC Genomics">
        <title>Bacterial genome adaptation to niches: divergence of the potential virulence genes in three Burkholderia species of different survival strategies.</title>
        <authorList>
            <person name="Kim H.S."/>
            <person name="Schell M.A."/>
            <person name="Yu Y."/>
            <person name="Ulrich R.L."/>
            <person name="Sarria S.H."/>
            <person name="Nierman W.C."/>
            <person name="DeShazer D."/>
        </authorList>
    </citation>
    <scope>NUCLEOTIDE SEQUENCE [LARGE SCALE GENOMIC DNA]</scope>
    <source>
        <strain evidence="5">ATCC 700388 / DSM 13276 / CCUG 48851 / CIP 106301 / E264</strain>
    </source>
</reference>
<dbReference type="CDD" id="cd06223">
    <property type="entry name" value="PRTases_typeI"/>
    <property type="match status" value="1"/>
</dbReference>
<dbReference type="Gene3D" id="3.40.50.2020">
    <property type="match status" value="1"/>
</dbReference>
<accession>Q2SZF4</accession>
<keyword evidence="4" id="KW-0328">Glycosyltransferase</keyword>
<dbReference type="SUPFAM" id="SSF53271">
    <property type="entry name" value="PRTase-like"/>
    <property type="match status" value="1"/>
</dbReference>
<dbReference type="Pfam" id="PF00156">
    <property type="entry name" value="Pribosyltran"/>
    <property type="match status" value="1"/>
</dbReference>
<organism evidence="4 5">
    <name type="scientific">Burkholderia thailandensis (strain ATCC 700388 / DSM 13276 / CCUG 48851 / CIP 106301 / E264)</name>
    <dbReference type="NCBI Taxonomy" id="271848"/>
    <lineage>
        <taxon>Bacteria</taxon>
        <taxon>Pseudomonadati</taxon>
        <taxon>Pseudomonadota</taxon>
        <taxon>Betaproteobacteria</taxon>
        <taxon>Burkholderiales</taxon>
        <taxon>Burkholderiaceae</taxon>
        <taxon>Burkholderia</taxon>
        <taxon>pseudomallei group</taxon>
    </lineage>
</organism>
<keyword evidence="5" id="KW-1185">Reference proteome</keyword>
<evidence type="ECO:0000313" key="4">
    <source>
        <dbReference type="EMBL" id="ABC36967.1"/>
    </source>
</evidence>
<evidence type="ECO:0000313" key="5">
    <source>
        <dbReference type="Proteomes" id="UP000001930"/>
    </source>
</evidence>
<gene>
    <name evidence="4" type="ordered locus">BTH_I1148</name>
</gene>
<dbReference type="GO" id="GO:0005829">
    <property type="term" value="C:cytosol"/>
    <property type="evidence" value="ECO:0007669"/>
    <property type="project" value="TreeGrafter"/>
</dbReference>
<dbReference type="InterPro" id="IPR050408">
    <property type="entry name" value="HGPRT"/>
</dbReference>